<accession>X0XNW3</accession>
<proteinExistence type="predicted"/>
<protein>
    <submittedName>
        <fullName evidence="1">Uncharacterized protein</fullName>
    </submittedName>
</protein>
<gene>
    <name evidence="1" type="ORF">S01H1_55647</name>
</gene>
<sequence length="49" mass="5810">MLLKTEERVAEGKRASLDYEDRIYKAELQSGLLKFPEQPENIRLRKMSQ</sequence>
<comment type="caution">
    <text evidence="1">The sequence shown here is derived from an EMBL/GenBank/DDBJ whole genome shotgun (WGS) entry which is preliminary data.</text>
</comment>
<reference evidence="1" key="1">
    <citation type="journal article" date="2014" name="Front. Microbiol.">
        <title>High frequency of phylogenetically diverse reductive dehalogenase-homologous genes in deep subseafloor sedimentary metagenomes.</title>
        <authorList>
            <person name="Kawai M."/>
            <person name="Futagami T."/>
            <person name="Toyoda A."/>
            <person name="Takaki Y."/>
            <person name="Nishi S."/>
            <person name="Hori S."/>
            <person name="Arai W."/>
            <person name="Tsubouchi T."/>
            <person name="Morono Y."/>
            <person name="Uchiyama I."/>
            <person name="Ito T."/>
            <person name="Fujiyama A."/>
            <person name="Inagaki F."/>
            <person name="Takami H."/>
        </authorList>
    </citation>
    <scope>NUCLEOTIDE SEQUENCE</scope>
    <source>
        <strain evidence="1">Expedition CK06-06</strain>
    </source>
</reference>
<dbReference type="EMBL" id="BARS01036184">
    <property type="protein sequence ID" value="GAG26656.1"/>
    <property type="molecule type" value="Genomic_DNA"/>
</dbReference>
<evidence type="ECO:0000313" key="1">
    <source>
        <dbReference type="EMBL" id="GAG26656.1"/>
    </source>
</evidence>
<organism evidence="1">
    <name type="scientific">marine sediment metagenome</name>
    <dbReference type="NCBI Taxonomy" id="412755"/>
    <lineage>
        <taxon>unclassified sequences</taxon>
        <taxon>metagenomes</taxon>
        <taxon>ecological metagenomes</taxon>
    </lineage>
</organism>
<name>X0XNW3_9ZZZZ</name>
<dbReference type="AlphaFoldDB" id="X0XNW3"/>